<evidence type="ECO:0000313" key="1">
    <source>
        <dbReference type="EMBL" id="CUM89458.1"/>
    </source>
</evidence>
<dbReference type="GO" id="GO:0047265">
    <property type="term" value="F:poly(glycerol-phosphate) alpha-glucosyltransferase activity"/>
    <property type="evidence" value="ECO:0007669"/>
    <property type="project" value="UniProtKB-EC"/>
</dbReference>
<evidence type="ECO:0000313" key="2">
    <source>
        <dbReference type="Proteomes" id="UP000095553"/>
    </source>
</evidence>
<name>A0A174BD11_ANAHA</name>
<sequence length="399" mass="45850">MKKILIASHCMELGGAERSLLGILNAMDYHKYEVDLFLYRHTGELLKYIPKEVNLLPEDKQMSMLAIPFQNVIKKGQFSMALGRYRGKKKALQFNKENVNGKESMVMLDYSHKYTVPYVKKRIHKTYDLAISFLTPHYYVAEKIDAKVKLAWIHTDYSNYLLDIRSELQMWGKYDYIASISPKCTEGFLKVFPELKDKIVEISNINAENLIRRQAKDESAGDMNVESAEKCLCSIGRFAQAKNFDHVPRIAKKMLEKGMEFKWFLIGYGGEEALIRKQIKEQGMEDTVIILGKKDNPYPYIEKCDFYIQPSRYEGKAVTVLEAQMLGKPVIITAYPSSESQLEDGIDGVIVPMDDEGCAEGIVKVMGNLELCEKLIKNCKSRDYSNCKEVEKLYDLIRE</sequence>
<dbReference type="Pfam" id="PF00534">
    <property type="entry name" value="Glycos_transf_1"/>
    <property type="match status" value="1"/>
</dbReference>
<dbReference type="InterPro" id="IPR001296">
    <property type="entry name" value="Glyco_trans_1"/>
</dbReference>
<dbReference type="RefSeq" id="WP_055072638.1">
    <property type="nucleotide sequence ID" value="NZ_CP143954.1"/>
</dbReference>
<dbReference type="PANTHER" id="PTHR12526">
    <property type="entry name" value="GLYCOSYLTRANSFERASE"/>
    <property type="match status" value="1"/>
</dbReference>
<dbReference type="AlphaFoldDB" id="A0A174BD11"/>
<dbReference type="EC" id="2.4.1.52" evidence="1"/>
<organism evidence="1 2">
    <name type="scientific">Anaerostipes hadrus</name>
    <dbReference type="NCBI Taxonomy" id="649756"/>
    <lineage>
        <taxon>Bacteria</taxon>
        <taxon>Bacillati</taxon>
        <taxon>Bacillota</taxon>
        <taxon>Clostridia</taxon>
        <taxon>Lachnospirales</taxon>
        <taxon>Lachnospiraceae</taxon>
        <taxon>Anaerostipes</taxon>
    </lineage>
</organism>
<dbReference type="SUPFAM" id="SSF53756">
    <property type="entry name" value="UDP-Glycosyltransferase/glycogen phosphorylase"/>
    <property type="match status" value="1"/>
</dbReference>
<dbReference type="EMBL" id="CYXY01000006">
    <property type="protein sequence ID" value="CUM89458.1"/>
    <property type="molecule type" value="Genomic_DNA"/>
</dbReference>
<keyword evidence="1" id="KW-0328">Glycosyltransferase</keyword>
<dbReference type="PANTHER" id="PTHR12526:SF630">
    <property type="entry name" value="GLYCOSYLTRANSFERASE"/>
    <property type="match status" value="1"/>
</dbReference>
<dbReference type="Proteomes" id="UP000095553">
    <property type="component" value="Unassembled WGS sequence"/>
</dbReference>
<dbReference type="CDD" id="cd03811">
    <property type="entry name" value="GT4_GT28_WabH-like"/>
    <property type="match status" value="1"/>
</dbReference>
<keyword evidence="1" id="KW-0808">Transferase</keyword>
<accession>A0A174BD11</accession>
<protein>
    <submittedName>
        <fullName evidence="1">Probable poly(Glycerol-phosphate) alpha-glucosyltransferase</fullName>
        <ecNumber evidence="1">2.4.1.52</ecNumber>
    </submittedName>
</protein>
<proteinExistence type="predicted"/>
<reference evidence="1 2" key="1">
    <citation type="submission" date="2015-09" db="EMBL/GenBank/DDBJ databases">
        <authorList>
            <consortium name="Pathogen Informatics"/>
        </authorList>
    </citation>
    <scope>NUCLEOTIDE SEQUENCE [LARGE SCALE GENOMIC DNA]</scope>
    <source>
        <strain evidence="1 2">2789STDY5834959</strain>
    </source>
</reference>
<dbReference type="Gene3D" id="3.40.50.2000">
    <property type="entry name" value="Glycogen Phosphorylase B"/>
    <property type="match status" value="2"/>
</dbReference>
<gene>
    <name evidence="1" type="primary">tagE</name>
    <name evidence="1" type="ORF">ERS852571_01213</name>
</gene>